<sequence>MSKLVIVESSAKCKTIQSYLGNDYIVKACMGHSVNIDTKLGLKAIDTDNNYKIKYKIIPEKKKYLTELIKLSKKCSEVIIASDSDKEGEAIGYHLIKELKLNIKSAKRIVFNEITKTAIQYAIQNPKSIDMDMVKSQQTRQALDFLIGFNISPLLWKYVKNKTSAGRCQSTALHLINTRNKSIKDSKNNLYCNLEGIFKYQKCVFDAKTNETYTKIEDAHIILEQFKNATFKIQSIKESISKNAPPAPYITTTIQQDASSYLNLPPKTTMSYLQKMYERGVITYMRTDSKVISDTFSKTIEAYILKTHDKKFYKNRLYKNNSKNVQEAHECIRPVDIELTELDSESVENKLYSLIWKRTVASQMQELQTKIHKILIENDKNKILFESNLEKPIFLGYKILYNHKTTDDSKTIDSVKKGAVVNYSIIKSNEKYNKSVLRYNEASLIKDLESKGIGRPSTYSNIIDTLFKREYIKKDSNNGEVKQLKIMALENGAILSSVKETIINKETNKIFISELGEIVDEFLHKHFDNVIGIDFTANLETHLDEISEGTKNNIDVIDMVYRTFIPKVNELSSPSSSDNKTTTWENNTIKKTLLGTDPITNKSVYVYKGKYGPVIQEGDDSIKYYSIPKSKNISTITLEECIELMAFPKVLEPYKDKPVEICYSSYGYYIHYDSKKISIKEDSINISEIDRNVIIELINKDGKKIIKTLSETIKIMDGPYGPYLMKINKKKNKIVAIPKNRLKDIDTLTIAECIKLLSK</sequence>
<dbReference type="InterPro" id="IPR000380">
    <property type="entry name" value="Topo_IA"/>
</dbReference>
<dbReference type="AlphaFoldDB" id="A0A6C0EHP2"/>
<dbReference type="InterPro" id="IPR023405">
    <property type="entry name" value="Topo_IA_core_domain"/>
</dbReference>
<dbReference type="Pfam" id="PF01131">
    <property type="entry name" value="Topoisom_bac"/>
    <property type="match status" value="1"/>
</dbReference>
<evidence type="ECO:0000256" key="6">
    <source>
        <dbReference type="ARBA" id="ARBA00023029"/>
    </source>
</evidence>
<evidence type="ECO:0000256" key="1">
    <source>
        <dbReference type="ARBA" id="ARBA00000213"/>
    </source>
</evidence>
<dbReference type="PANTHER" id="PTHR42785:SF1">
    <property type="entry name" value="DNA TOPOISOMERASE"/>
    <property type="match status" value="1"/>
</dbReference>
<dbReference type="InterPro" id="IPR028612">
    <property type="entry name" value="Topoisom_1_IA"/>
</dbReference>
<evidence type="ECO:0000256" key="8">
    <source>
        <dbReference type="ARBA" id="ARBA00023235"/>
    </source>
</evidence>
<dbReference type="PROSITE" id="PS50880">
    <property type="entry name" value="TOPRIM"/>
    <property type="match status" value="1"/>
</dbReference>
<name>A0A6C0EHP2_9ZZZZ</name>
<reference evidence="11" key="1">
    <citation type="journal article" date="2020" name="Nature">
        <title>Giant virus diversity and host interactions through global metagenomics.</title>
        <authorList>
            <person name="Schulz F."/>
            <person name="Roux S."/>
            <person name="Paez-Espino D."/>
            <person name="Jungbluth S."/>
            <person name="Walsh D.A."/>
            <person name="Denef V.J."/>
            <person name="McMahon K.D."/>
            <person name="Konstantinidis K.T."/>
            <person name="Eloe-Fadrosh E.A."/>
            <person name="Kyrpides N.C."/>
            <person name="Woyke T."/>
        </authorList>
    </citation>
    <scope>NUCLEOTIDE SEQUENCE</scope>
    <source>
        <strain evidence="11">GVMAG-M-3300001351-8</strain>
    </source>
</reference>
<feature type="domain" description="Toprim" evidence="9">
    <location>
        <begin position="2"/>
        <end position="114"/>
    </location>
</feature>
<evidence type="ECO:0000256" key="5">
    <source>
        <dbReference type="ARBA" id="ARBA00022842"/>
    </source>
</evidence>
<dbReference type="Pfam" id="PF13368">
    <property type="entry name" value="Toprim_C_rpt"/>
    <property type="match status" value="2"/>
</dbReference>
<dbReference type="InterPro" id="IPR006171">
    <property type="entry name" value="TOPRIM_dom"/>
</dbReference>
<dbReference type="Gene3D" id="3.40.50.140">
    <property type="match status" value="1"/>
</dbReference>
<dbReference type="SMART" id="SM00436">
    <property type="entry name" value="TOP1Bc"/>
    <property type="match status" value="1"/>
</dbReference>
<dbReference type="CDD" id="cd00186">
    <property type="entry name" value="TOP1Ac"/>
    <property type="match status" value="1"/>
</dbReference>
<dbReference type="InterPro" id="IPR013825">
    <property type="entry name" value="Topo_IA_cen_sub2"/>
</dbReference>
<dbReference type="SUPFAM" id="SSF56712">
    <property type="entry name" value="Prokaryotic type I DNA topoisomerase"/>
    <property type="match status" value="1"/>
</dbReference>
<dbReference type="InterPro" id="IPR003601">
    <property type="entry name" value="Topo_IA_2"/>
</dbReference>
<proteinExistence type="inferred from homology"/>
<evidence type="ECO:0000256" key="7">
    <source>
        <dbReference type="ARBA" id="ARBA00023125"/>
    </source>
</evidence>
<dbReference type="PRINTS" id="PR00417">
    <property type="entry name" value="PRTPISMRASEI"/>
</dbReference>
<evidence type="ECO:0000259" key="9">
    <source>
        <dbReference type="PROSITE" id="PS50880"/>
    </source>
</evidence>
<dbReference type="Gene3D" id="1.10.460.10">
    <property type="entry name" value="Topoisomerase I, domain 2"/>
    <property type="match status" value="2"/>
</dbReference>
<evidence type="ECO:0000313" key="11">
    <source>
        <dbReference type="EMBL" id="QHT28694.1"/>
    </source>
</evidence>
<dbReference type="InterPro" id="IPR005733">
    <property type="entry name" value="TopoI_bac-type"/>
</dbReference>
<dbReference type="Pfam" id="PF01751">
    <property type="entry name" value="Toprim"/>
    <property type="match status" value="1"/>
</dbReference>
<evidence type="ECO:0000256" key="4">
    <source>
        <dbReference type="ARBA" id="ARBA00022723"/>
    </source>
</evidence>
<dbReference type="EMBL" id="MN738863">
    <property type="protein sequence ID" value="QHT28694.1"/>
    <property type="molecule type" value="Genomic_DNA"/>
</dbReference>
<evidence type="ECO:0000256" key="3">
    <source>
        <dbReference type="ARBA" id="ARBA00012891"/>
    </source>
</evidence>
<keyword evidence="6" id="KW-0799">Topoisomerase</keyword>
<dbReference type="PANTHER" id="PTHR42785">
    <property type="entry name" value="DNA TOPOISOMERASE, TYPE IA, CORE"/>
    <property type="match status" value="1"/>
</dbReference>
<dbReference type="InterPro" id="IPR013824">
    <property type="entry name" value="Topo_IA_cen_sub1"/>
</dbReference>
<keyword evidence="4" id="KW-0479">Metal-binding</keyword>
<dbReference type="GO" id="GO:0003677">
    <property type="term" value="F:DNA binding"/>
    <property type="evidence" value="ECO:0007669"/>
    <property type="project" value="UniProtKB-KW"/>
</dbReference>
<dbReference type="InterPro" id="IPR003602">
    <property type="entry name" value="Topo_IA_DNA-bd_dom"/>
</dbReference>
<protein>
    <recommendedName>
        <fullName evidence="3">DNA topoisomerase</fullName>
        <ecNumber evidence="3">5.6.2.1</ecNumber>
    </recommendedName>
</protein>
<comment type="catalytic activity">
    <reaction evidence="1">
        <text>ATP-independent breakage of single-stranded DNA, followed by passage and rejoining.</text>
        <dbReference type="EC" id="5.6.2.1"/>
    </reaction>
</comment>
<comment type="similarity">
    <text evidence="2">Belongs to the type IA topoisomerase family.</text>
</comment>
<feature type="domain" description="Topo IA-type catalytic" evidence="10">
    <location>
        <begin position="130"/>
        <end position="568"/>
    </location>
</feature>
<dbReference type="Gene3D" id="1.10.290.10">
    <property type="entry name" value="Topoisomerase I, domain 4"/>
    <property type="match status" value="1"/>
</dbReference>
<dbReference type="HAMAP" id="MF_00952">
    <property type="entry name" value="Topoisom_1_prok"/>
    <property type="match status" value="1"/>
</dbReference>
<dbReference type="GO" id="GO:0003917">
    <property type="term" value="F:DNA topoisomerase type I (single strand cut, ATP-independent) activity"/>
    <property type="evidence" value="ECO:0007669"/>
    <property type="project" value="UniProtKB-EC"/>
</dbReference>
<evidence type="ECO:0000256" key="2">
    <source>
        <dbReference type="ARBA" id="ARBA00009446"/>
    </source>
</evidence>
<dbReference type="PROSITE" id="PS52039">
    <property type="entry name" value="TOPO_IA_2"/>
    <property type="match status" value="1"/>
</dbReference>
<evidence type="ECO:0000259" key="10">
    <source>
        <dbReference type="PROSITE" id="PS52039"/>
    </source>
</evidence>
<dbReference type="GO" id="GO:0006265">
    <property type="term" value="P:DNA topological change"/>
    <property type="evidence" value="ECO:0007669"/>
    <property type="project" value="InterPro"/>
</dbReference>
<dbReference type="InterPro" id="IPR013497">
    <property type="entry name" value="Topo_IA_cen"/>
</dbReference>
<keyword evidence="8" id="KW-0413">Isomerase</keyword>
<dbReference type="GO" id="GO:0046872">
    <property type="term" value="F:metal ion binding"/>
    <property type="evidence" value="ECO:0007669"/>
    <property type="project" value="UniProtKB-KW"/>
</dbReference>
<accession>A0A6C0EHP2</accession>
<dbReference type="SMART" id="SM00437">
    <property type="entry name" value="TOP1Ac"/>
    <property type="match status" value="1"/>
</dbReference>
<dbReference type="SMART" id="SM00493">
    <property type="entry name" value="TOPRIM"/>
    <property type="match status" value="1"/>
</dbReference>
<keyword evidence="7" id="KW-0238">DNA-binding</keyword>
<dbReference type="NCBIfam" id="TIGR01051">
    <property type="entry name" value="topA_bact"/>
    <property type="match status" value="1"/>
</dbReference>
<dbReference type="Gene3D" id="2.70.20.10">
    <property type="entry name" value="Topoisomerase I, domain 3"/>
    <property type="match status" value="1"/>
</dbReference>
<organism evidence="11">
    <name type="scientific">viral metagenome</name>
    <dbReference type="NCBI Taxonomy" id="1070528"/>
    <lineage>
        <taxon>unclassified sequences</taxon>
        <taxon>metagenomes</taxon>
        <taxon>organismal metagenomes</taxon>
    </lineage>
</organism>
<keyword evidence="5" id="KW-0460">Magnesium</keyword>
<dbReference type="InterPro" id="IPR025589">
    <property type="entry name" value="Toprim_C_rpt"/>
</dbReference>
<dbReference type="InterPro" id="IPR013826">
    <property type="entry name" value="Topo_IA_cen_sub3"/>
</dbReference>
<dbReference type="EC" id="5.6.2.1" evidence="3"/>